<dbReference type="Pfam" id="PF10011">
    <property type="entry name" value="DUF2254"/>
    <property type="match status" value="1"/>
</dbReference>
<keyword evidence="1" id="KW-0472">Membrane</keyword>
<keyword evidence="1" id="KW-1133">Transmembrane helix</keyword>
<name>A0ABX7MY74_9BACT</name>
<feature type="transmembrane region" description="Helical" evidence="1">
    <location>
        <begin position="71"/>
        <end position="90"/>
    </location>
</feature>
<dbReference type="PROSITE" id="PS51257">
    <property type="entry name" value="PROKAR_LIPOPROTEIN"/>
    <property type="match status" value="1"/>
</dbReference>
<reference evidence="2 3" key="1">
    <citation type="submission" date="2021-02" db="EMBL/GenBank/DDBJ databases">
        <title>De Novo genome assembly of isolated myxobacteria.</title>
        <authorList>
            <person name="Stevens D.C."/>
        </authorList>
    </citation>
    <scope>NUCLEOTIDE SEQUENCE [LARGE SCALE GENOMIC DNA]</scope>
    <source>
        <strain evidence="2 3">SCHIC003</strain>
    </source>
</reference>
<evidence type="ECO:0000256" key="1">
    <source>
        <dbReference type="SAM" id="Phobius"/>
    </source>
</evidence>
<keyword evidence="3" id="KW-1185">Reference proteome</keyword>
<sequence length="451" mass="49605">MEGRTRRPHEGQSLRWWVRHQLWIPPLVGVLVGGCLGVLLVQPSLPVVGKLLTGAAWQATANEARNTLSTVLGIVLTSLSIILSLSMLVVQNAAGQYSPRLLRMYLHSAGVRVVIPVFVGTSVFCLVASHAFGLVSEVERAPRPALALAMVLLVLCEGALIYSVFQTFQLMRVENLVRRVREDTLGTARTLEGFRVHDLPRPLPPRPRAATAHPLRSRHNGFIAAVDAQAMLDVATARRLVVQVERSIGEPVTRGEALGWFDTETDSRPEASDEALVLRAIRLDRWRDDDRDLALGVRQLVDVAIKALSPGINDPYTAVEAVDQLTFLLCELSRMRLGPRVLADDAGTPRVFLRGPTLRDLLTLATDQILRYGAEEPAVVLRLLRLTAAVGQRMPEAEDRQAAREQLRAFLAVSEQTQPGASWHVLLRHHTEALEQALDGGPWPPLPAIGF</sequence>
<keyword evidence="1" id="KW-0812">Transmembrane</keyword>
<feature type="transmembrane region" description="Helical" evidence="1">
    <location>
        <begin position="21"/>
        <end position="41"/>
    </location>
</feature>
<accession>A0ABX7MY74</accession>
<dbReference type="Proteomes" id="UP000663090">
    <property type="component" value="Chromosome"/>
</dbReference>
<evidence type="ECO:0000313" key="2">
    <source>
        <dbReference type="EMBL" id="QSQ11139.1"/>
    </source>
</evidence>
<feature type="transmembrane region" description="Helical" evidence="1">
    <location>
        <begin position="145"/>
        <end position="165"/>
    </location>
</feature>
<gene>
    <name evidence="2" type="ORF">JY572_22235</name>
</gene>
<evidence type="ECO:0000313" key="3">
    <source>
        <dbReference type="Proteomes" id="UP000663090"/>
    </source>
</evidence>
<feature type="transmembrane region" description="Helical" evidence="1">
    <location>
        <begin position="111"/>
        <end position="133"/>
    </location>
</feature>
<dbReference type="EMBL" id="CP071091">
    <property type="protein sequence ID" value="QSQ11139.1"/>
    <property type="molecule type" value="Genomic_DNA"/>
</dbReference>
<protein>
    <submittedName>
        <fullName evidence="2">DUF2254 domain-containing protein</fullName>
    </submittedName>
</protein>
<organism evidence="2 3">
    <name type="scientific">Myxococcus landrumensis</name>
    <dbReference type="NCBI Taxonomy" id="2813577"/>
    <lineage>
        <taxon>Bacteria</taxon>
        <taxon>Pseudomonadati</taxon>
        <taxon>Myxococcota</taxon>
        <taxon>Myxococcia</taxon>
        <taxon>Myxococcales</taxon>
        <taxon>Cystobacterineae</taxon>
        <taxon>Myxococcaceae</taxon>
        <taxon>Myxococcus</taxon>
    </lineage>
</organism>
<dbReference type="RefSeq" id="WP_206712899.1">
    <property type="nucleotide sequence ID" value="NZ_CP071091.1"/>
</dbReference>
<proteinExistence type="predicted"/>
<dbReference type="InterPro" id="IPR018723">
    <property type="entry name" value="DUF2254_membrane"/>
</dbReference>